<keyword evidence="3" id="KW-1185">Reference proteome</keyword>
<dbReference type="GO" id="GO:0016747">
    <property type="term" value="F:acyltransferase activity, transferring groups other than amino-acyl groups"/>
    <property type="evidence" value="ECO:0007669"/>
    <property type="project" value="InterPro"/>
</dbReference>
<dbReference type="AlphaFoldDB" id="A0A9W9RW11"/>
<dbReference type="InterPro" id="IPR000182">
    <property type="entry name" value="GNAT_dom"/>
</dbReference>
<accession>A0A9W9RW11</accession>
<comment type="caution">
    <text evidence="2">The sequence shown here is derived from an EMBL/GenBank/DDBJ whole genome shotgun (WGS) entry which is preliminary data.</text>
</comment>
<dbReference type="Proteomes" id="UP001148299">
    <property type="component" value="Unassembled WGS sequence"/>
</dbReference>
<dbReference type="Pfam" id="PF00583">
    <property type="entry name" value="Acetyltransf_1"/>
    <property type="match status" value="1"/>
</dbReference>
<name>A0A9W9RW11_PENBR</name>
<dbReference type="PANTHER" id="PTHR28037:SF1">
    <property type="entry name" value="ALCOHOL O-ACETYLTRANSFERASE 1-RELATED"/>
    <property type="match status" value="1"/>
</dbReference>
<sequence length="635" mass="72902">MASPEQFSITKLDRNDFDEWAALFRGYINFYETSIPDDQYRKTFERILDFKYDLDALVMRQQGESGNSKIVALAHFFPEQTPWSEKKIMLLNDLFVDPELRGKGQGRRMIQAVADIAKETGCLRLQWLTRHDNLNARRLYDTMADCQFVQYRMDRYQRQFSLLNRFGLQSNIILAAAYTNVEAQNTVLSKEVVYPAFQRVIRQYPELAMIYFDGPSEKKKSNHRCWSGFLRSVNLDDHVKFLEISEDEQEIDMTGLIEQYHRVWFDQSARPPWQFIVVNGRQSLLVFDHYLTDGRGATLILDSLLEALNRPARDEDSSPIVHLTSIPKGFPEVDPVELLGKKPSVLLAILTYLRFLCISLFYRGTDLFFQDANYKERKFSFDDPRKEDNAVITKLDTLRLDAQTMSKCLRACREHHTSFTSLLHTLIKVSLATDFYPKAKFSHSETVIDVRPYLPTQDRGRIISTAVSMISSFDWLSNFRRAGQSPDETGNSIVNAKLIWDLSQKHKAHILNDLKHKMSWMQAWLTIRMIGEDEEDHVTTLLPGYKLLQNNAFAVSNLGAFPAAHSRSHGPWAISSMEFSAGAIKAGIGPNLTFNTIGVQDSATVIHVSYEEGSFPEEFVGALLDQIQKRMIAII</sequence>
<dbReference type="InterPro" id="IPR016181">
    <property type="entry name" value="Acyl_CoA_acyltransferase"/>
</dbReference>
<feature type="domain" description="N-acetyltransferase" evidence="1">
    <location>
        <begin position="7"/>
        <end position="193"/>
    </location>
</feature>
<evidence type="ECO:0000313" key="2">
    <source>
        <dbReference type="EMBL" id="KAJ5367221.1"/>
    </source>
</evidence>
<evidence type="ECO:0000259" key="1">
    <source>
        <dbReference type="PROSITE" id="PS51186"/>
    </source>
</evidence>
<dbReference type="InterPro" id="IPR010828">
    <property type="entry name" value="Atf2/Sli1-like"/>
</dbReference>
<reference evidence="2" key="2">
    <citation type="journal article" date="2023" name="IMA Fungus">
        <title>Comparative genomic study of the Penicillium genus elucidates a diverse pangenome and 15 lateral gene transfer events.</title>
        <authorList>
            <person name="Petersen C."/>
            <person name="Sorensen T."/>
            <person name="Nielsen M.R."/>
            <person name="Sondergaard T.E."/>
            <person name="Sorensen J.L."/>
            <person name="Fitzpatrick D.A."/>
            <person name="Frisvad J.C."/>
            <person name="Nielsen K.L."/>
        </authorList>
    </citation>
    <scope>NUCLEOTIDE SEQUENCE</scope>
    <source>
        <strain evidence="2">IBT 35675</strain>
    </source>
</reference>
<dbReference type="Pfam" id="PF07247">
    <property type="entry name" value="AATase"/>
    <property type="match status" value="1"/>
</dbReference>
<dbReference type="EMBL" id="JAPZBR010000001">
    <property type="protein sequence ID" value="KAJ5367221.1"/>
    <property type="molecule type" value="Genomic_DNA"/>
</dbReference>
<dbReference type="SUPFAM" id="SSF52777">
    <property type="entry name" value="CoA-dependent acyltransferases"/>
    <property type="match status" value="1"/>
</dbReference>
<dbReference type="CDD" id="cd04301">
    <property type="entry name" value="NAT_SF"/>
    <property type="match status" value="1"/>
</dbReference>
<proteinExistence type="predicted"/>
<dbReference type="InterPro" id="IPR052058">
    <property type="entry name" value="Alcohol_O-acetyltransferase"/>
</dbReference>
<organism evidence="2 3">
    <name type="scientific">Penicillium brevicompactum</name>
    <dbReference type="NCBI Taxonomy" id="5074"/>
    <lineage>
        <taxon>Eukaryota</taxon>
        <taxon>Fungi</taxon>
        <taxon>Dikarya</taxon>
        <taxon>Ascomycota</taxon>
        <taxon>Pezizomycotina</taxon>
        <taxon>Eurotiomycetes</taxon>
        <taxon>Eurotiomycetidae</taxon>
        <taxon>Eurotiales</taxon>
        <taxon>Aspergillaceae</taxon>
        <taxon>Penicillium</taxon>
    </lineage>
</organism>
<gene>
    <name evidence="2" type="ORF">N7541_001162</name>
</gene>
<dbReference type="PANTHER" id="PTHR28037">
    <property type="entry name" value="ALCOHOL O-ACETYLTRANSFERASE 1-RELATED"/>
    <property type="match status" value="1"/>
</dbReference>
<dbReference type="SUPFAM" id="SSF55729">
    <property type="entry name" value="Acyl-CoA N-acyltransferases (Nat)"/>
    <property type="match status" value="1"/>
</dbReference>
<protein>
    <submittedName>
        <fullName evidence="2">Alcohol acetyltransferase</fullName>
    </submittedName>
</protein>
<evidence type="ECO:0000313" key="3">
    <source>
        <dbReference type="Proteomes" id="UP001148299"/>
    </source>
</evidence>
<dbReference type="PROSITE" id="PS51186">
    <property type="entry name" value="GNAT"/>
    <property type="match status" value="1"/>
</dbReference>
<dbReference type="Gene3D" id="3.40.630.30">
    <property type="match status" value="1"/>
</dbReference>
<reference evidence="2" key="1">
    <citation type="submission" date="2022-12" db="EMBL/GenBank/DDBJ databases">
        <authorList>
            <person name="Petersen C."/>
        </authorList>
    </citation>
    <scope>NUCLEOTIDE SEQUENCE</scope>
    <source>
        <strain evidence="2">IBT 35675</strain>
    </source>
</reference>